<dbReference type="CDD" id="cd00158">
    <property type="entry name" value="RHOD"/>
    <property type="match status" value="1"/>
</dbReference>
<organism evidence="2 3">
    <name type="scientific">Ruegeria profundi</name>
    <dbReference type="NCBI Taxonomy" id="1685378"/>
    <lineage>
        <taxon>Bacteria</taxon>
        <taxon>Pseudomonadati</taxon>
        <taxon>Pseudomonadota</taxon>
        <taxon>Alphaproteobacteria</taxon>
        <taxon>Rhodobacterales</taxon>
        <taxon>Roseobacteraceae</taxon>
        <taxon>Ruegeria</taxon>
    </lineage>
</organism>
<dbReference type="PROSITE" id="PS50206">
    <property type="entry name" value="RHODANESE_3"/>
    <property type="match status" value="1"/>
</dbReference>
<evidence type="ECO:0000313" key="2">
    <source>
        <dbReference type="EMBL" id="KUJ82255.1"/>
    </source>
</evidence>
<dbReference type="InterPro" id="IPR036873">
    <property type="entry name" value="Rhodanese-like_dom_sf"/>
</dbReference>
<dbReference type="AlphaFoldDB" id="A0A0X3U2E8"/>
<dbReference type="Gene3D" id="3.40.250.10">
    <property type="entry name" value="Rhodanese-like domain"/>
    <property type="match status" value="1"/>
</dbReference>
<feature type="domain" description="Rhodanese" evidence="1">
    <location>
        <begin position="51"/>
        <end position="151"/>
    </location>
</feature>
<evidence type="ECO:0000313" key="3">
    <source>
        <dbReference type="Proteomes" id="UP000053690"/>
    </source>
</evidence>
<dbReference type="EMBL" id="LQBP01000001">
    <property type="protein sequence ID" value="KUJ82255.1"/>
    <property type="molecule type" value="Genomic_DNA"/>
</dbReference>
<dbReference type="OrthoDB" id="9812109at2"/>
<dbReference type="SUPFAM" id="SSF52821">
    <property type="entry name" value="Rhodanese/Cell cycle control phosphatase"/>
    <property type="match status" value="1"/>
</dbReference>
<gene>
    <name evidence="2" type="ORF">AVO44_03080</name>
</gene>
<dbReference type="RefSeq" id="WP_068332309.1">
    <property type="nucleotide sequence ID" value="NZ_LQBP01000001.1"/>
</dbReference>
<reference evidence="3" key="1">
    <citation type="submission" date="2015-12" db="EMBL/GenBank/DDBJ databases">
        <authorList>
            <person name="Zhang G."/>
            <person name="Stingl U."/>
        </authorList>
    </citation>
    <scope>NUCLEOTIDE SEQUENCE [LARGE SCALE GENOMIC DNA]</scope>
    <source>
        <strain evidence="3">ZGT108</strain>
    </source>
</reference>
<dbReference type="InterPro" id="IPR001763">
    <property type="entry name" value="Rhodanese-like_dom"/>
</dbReference>
<evidence type="ECO:0000259" key="1">
    <source>
        <dbReference type="PROSITE" id="PS50206"/>
    </source>
</evidence>
<accession>A0A0X3U2E8</accession>
<comment type="caution">
    <text evidence="2">The sequence shown here is derived from an EMBL/GenBank/DDBJ whole genome shotgun (WGS) entry which is preliminary data.</text>
</comment>
<dbReference type="Proteomes" id="UP000053690">
    <property type="component" value="Unassembled WGS sequence"/>
</dbReference>
<dbReference type="SMART" id="SM00450">
    <property type="entry name" value="RHOD"/>
    <property type="match status" value="1"/>
</dbReference>
<protein>
    <recommendedName>
        <fullName evidence="1">Rhodanese domain-containing protein</fullName>
    </recommendedName>
</protein>
<name>A0A0X3U2E8_9RHOB</name>
<sequence length="157" mass="16685">MTGKVNRSRRWVLLGAGTLIAGGFAVREYRLIPPDYAGGTISAADAHKQAVSGEILLVDIRTPREWRATGVGQGAYPLDMRRDDFEQALAQLTGGNRGAKVALICARGVRSARLSNRLTEAGFTNVIDVPEGMLGSAAGPGWVRAGLPVQREAGEWG</sequence>
<proteinExistence type="predicted"/>
<dbReference type="STRING" id="1685378.AVO44_03080"/>
<keyword evidence="3" id="KW-1185">Reference proteome</keyword>
<dbReference type="Pfam" id="PF00581">
    <property type="entry name" value="Rhodanese"/>
    <property type="match status" value="1"/>
</dbReference>